<reference evidence="1" key="1">
    <citation type="submission" date="2023-11" db="EMBL/GenBank/DDBJ databases">
        <authorList>
            <person name="Poullet M."/>
        </authorList>
    </citation>
    <scope>NUCLEOTIDE SEQUENCE</scope>
    <source>
        <strain evidence="1">E1834</strain>
    </source>
</reference>
<keyword evidence="2" id="KW-1185">Reference proteome</keyword>
<evidence type="ECO:0000313" key="1">
    <source>
        <dbReference type="EMBL" id="CAK5097181.1"/>
    </source>
</evidence>
<accession>A0ACB1AR68</accession>
<evidence type="ECO:0000313" key="2">
    <source>
        <dbReference type="Proteomes" id="UP001497535"/>
    </source>
</evidence>
<gene>
    <name evidence="1" type="ORF">MENTE1834_LOCUS41328</name>
</gene>
<proteinExistence type="predicted"/>
<dbReference type="EMBL" id="CAVMJV010000101">
    <property type="protein sequence ID" value="CAK5097181.1"/>
    <property type="molecule type" value="Genomic_DNA"/>
</dbReference>
<protein>
    <submittedName>
        <fullName evidence="1">Uncharacterized protein</fullName>
    </submittedName>
</protein>
<comment type="caution">
    <text evidence="1">The sequence shown here is derived from an EMBL/GenBank/DDBJ whole genome shotgun (WGS) entry which is preliminary data.</text>
</comment>
<name>A0ACB1AR68_MELEN</name>
<dbReference type="Proteomes" id="UP001497535">
    <property type="component" value="Unassembled WGS sequence"/>
</dbReference>
<organism evidence="1 2">
    <name type="scientific">Meloidogyne enterolobii</name>
    <name type="common">Root-knot nematode worm</name>
    <name type="synonym">Meloidogyne mayaguensis</name>
    <dbReference type="NCBI Taxonomy" id="390850"/>
    <lineage>
        <taxon>Eukaryota</taxon>
        <taxon>Metazoa</taxon>
        <taxon>Ecdysozoa</taxon>
        <taxon>Nematoda</taxon>
        <taxon>Chromadorea</taxon>
        <taxon>Rhabditida</taxon>
        <taxon>Tylenchina</taxon>
        <taxon>Tylenchomorpha</taxon>
        <taxon>Tylenchoidea</taxon>
        <taxon>Meloidogynidae</taxon>
        <taxon>Meloidogyninae</taxon>
        <taxon>Meloidogyne</taxon>
    </lineage>
</organism>
<sequence>MAKELLTNTAINILNLLVLPDSANGSSSSPSPSSFTYLNSSSLINLNNNISFPKLQHLLFNNSFFPLILNNKSQQIMNETIFSFEEEDYSSLTTNILEDIEDKQQQQQLFFENNFQLEKNVGCEGFGEKNF</sequence>